<feature type="transmembrane region" description="Helical" evidence="9">
    <location>
        <begin position="125"/>
        <end position="144"/>
    </location>
</feature>
<dbReference type="GO" id="GO:0015031">
    <property type="term" value="P:protein transport"/>
    <property type="evidence" value="ECO:0007669"/>
    <property type="project" value="UniProtKB-KW"/>
</dbReference>
<evidence type="ECO:0000313" key="10">
    <source>
        <dbReference type="Proteomes" id="UP000887565"/>
    </source>
</evidence>
<evidence type="ECO:0000256" key="5">
    <source>
        <dbReference type="ARBA" id="ARBA00022824"/>
    </source>
</evidence>
<dbReference type="InterPro" id="IPR002995">
    <property type="entry name" value="Surf4"/>
</dbReference>
<evidence type="ECO:0000256" key="8">
    <source>
        <dbReference type="ARBA" id="ARBA00023136"/>
    </source>
</evidence>
<evidence type="ECO:0000256" key="2">
    <source>
        <dbReference type="ARBA" id="ARBA00006945"/>
    </source>
</evidence>
<dbReference type="Proteomes" id="UP000887565">
    <property type="component" value="Unplaced"/>
</dbReference>
<evidence type="ECO:0000256" key="7">
    <source>
        <dbReference type="ARBA" id="ARBA00022989"/>
    </source>
</evidence>
<evidence type="ECO:0000256" key="3">
    <source>
        <dbReference type="ARBA" id="ARBA00022448"/>
    </source>
</evidence>
<evidence type="ECO:0000256" key="6">
    <source>
        <dbReference type="ARBA" id="ARBA00022927"/>
    </source>
</evidence>
<evidence type="ECO:0000256" key="9">
    <source>
        <dbReference type="SAM" id="Phobius"/>
    </source>
</evidence>
<keyword evidence="5" id="KW-0256">Endoplasmic reticulum</keyword>
<dbReference type="GO" id="GO:0005789">
    <property type="term" value="C:endoplasmic reticulum membrane"/>
    <property type="evidence" value="ECO:0007669"/>
    <property type="project" value="UniProtKB-SubCell"/>
</dbReference>
<feature type="transmembrane region" description="Helical" evidence="9">
    <location>
        <begin position="69"/>
        <end position="86"/>
    </location>
</feature>
<dbReference type="GO" id="GO:0007030">
    <property type="term" value="P:Golgi organization"/>
    <property type="evidence" value="ECO:0007669"/>
    <property type="project" value="TreeGrafter"/>
</dbReference>
<sequence>MIHRIDVGANKKELLSKAEDVADEILRHTKHVLPHVARVCLISTFLEDGIRMWFQWTDQRDFMNESWRVGYFLSTIFVLVNFFGQLVPCSMILVRKQVIVCCAFLGFIVLLQTVAYQILWDLKFLARNVAVFGGLLLLVAETQVQKNSLFAGVPMMGDQNRPKSIMQLTGRILLVFMFASLIRLQFTFLRLVDHASNLSIFPTMFL</sequence>
<feature type="transmembrane region" description="Helical" evidence="9">
    <location>
        <begin position="165"/>
        <end position="186"/>
    </location>
</feature>
<dbReference type="OMA" id="MVQNSLM"/>
<accession>A0A915IU83</accession>
<comment type="subcellular location">
    <subcellularLocation>
        <location evidence="1">Endoplasmic reticulum membrane</location>
        <topology evidence="1">Multi-pass membrane protein</topology>
    </subcellularLocation>
</comment>
<keyword evidence="4 9" id="KW-0812">Transmembrane</keyword>
<evidence type="ECO:0000256" key="1">
    <source>
        <dbReference type="ARBA" id="ARBA00004477"/>
    </source>
</evidence>
<keyword evidence="10" id="KW-1185">Reference proteome</keyword>
<feature type="transmembrane region" description="Helical" evidence="9">
    <location>
        <begin position="98"/>
        <end position="119"/>
    </location>
</feature>
<dbReference type="PANTHER" id="PTHR23427">
    <property type="entry name" value="SURFEIT LOCUS PROTEIN"/>
    <property type="match status" value="1"/>
</dbReference>
<organism evidence="10 11">
    <name type="scientific">Romanomermis culicivorax</name>
    <name type="common">Nematode worm</name>
    <dbReference type="NCBI Taxonomy" id="13658"/>
    <lineage>
        <taxon>Eukaryota</taxon>
        <taxon>Metazoa</taxon>
        <taxon>Ecdysozoa</taxon>
        <taxon>Nematoda</taxon>
        <taxon>Enoplea</taxon>
        <taxon>Dorylaimia</taxon>
        <taxon>Mermithida</taxon>
        <taxon>Mermithoidea</taxon>
        <taxon>Mermithidae</taxon>
        <taxon>Romanomermis</taxon>
    </lineage>
</organism>
<evidence type="ECO:0000256" key="4">
    <source>
        <dbReference type="ARBA" id="ARBA00022692"/>
    </source>
</evidence>
<keyword evidence="3" id="KW-0813">Transport</keyword>
<name>A0A915IU83_ROMCU</name>
<dbReference type="GO" id="GO:0005793">
    <property type="term" value="C:endoplasmic reticulum-Golgi intermediate compartment"/>
    <property type="evidence" value="ECO:0007669"/>
    <property type="project" value="TreeGrafter"/>
</dbReference>
<dbReference type="AlphaFoldDB" id="A0A915IU83"/>
<keyword evidence="7 9" id="KW-1133">Transmembrane helix</keyword>
<evidence type="ECO:0000313" key="11">
    <source>
        <dbReference type="WBParaSite" id="nRc.2.0.1.t17618-RA"/>
    </source>
</evidence>
<dbReference type="InterPro" id="IPR045214">
    <property type="entry name" value="Surf1/Surf4"/>
</dbReference>
<proteinExistence type="inferred from homology"/>
<dbReference type="WBParaSite" id="nRc.2.0.1.t17618-RA">
    <property type="protein sequence ID" value="nRc.2.0.1.t17618-RA"/>
    <property type="gene ID" value="nRc.2.0.1.g17618"/>
</dbReference>
<keyword evidence="8 9" id="KW-0472">Membrane</keyword>
<dbReference type="PANTHER" id="PTHR23427:SF1">
    <property type="entry name" value="SURFEIT LOCUS PROTEIN 4"/>
    <property type="match status" value="1"/>
</dbReference>
<dbReference type="Pfam" id="PF02077">
    <property type="entry name" value="SURF4"/>
    <property type="match status" value="1"/>
</dbReference>
<protein>
    <submittedName>
        <fullName evidence="11">Surfeit locus protein 4</fullName>
    </submittedName>
</protein>
<keyword evidence="6" id="KW-0653">Protein transport</keyword>
<comment type="similarity">
    <text evidence="2">Belongs to the SURF4 family.</text>
</comment>
<reference evidence="11" key="1">
    <citation type="submission" date="2022-11" db="UniProtKB">
        <authorList>
            <consortium name="WormBaseParasite"/>
        </authorList>
    </citation>
    <scope>IDENTIFICATION</scope>
</reference>